<dbReference type="Gene3D" id="3.30.470.20">
    <property type="entry name" value="ATP-grasp fold, B domain"/>
    <property type="match status" value="1"/>
</dbReference>
<name>A0A4R3KK71_9BACI</name>
<accession>A0A4R3KK71</accession>
<comment type="caution">
    <text evidence="1">The sequence shown here is derived from an EMBL/GenBank/DDBJ whole genome shotgun (WGS) entry which is preliminary data.</text>
</comment>
<keyword evidence="2" id="KW-1185">Reference proteome</keyword>
<evidence type="ECO:0000313" key="2">
    <source>
        <dbReference type="Proteomes" id="UP000295788"/>
    </source>
</evidence>
<sequence>MAIPQYAWLQIHPSQSWKIILPSKTNTKKFDHAIYPIAVGSHNQIKNIATTSYKISPAKLTYTYPIRLIKKDKGYKAGPFVGILTTKGTQGFKGNVKNFIDIIQMGKKAGVFIFVFPAEEVDLIDQTVKAYIYDSNQKKWVTQILPFPDVVYNRIPSRKEENKPSVKAVLEYLVKENIPFFNPYFFNKWALHQWMSENKEMTKILPDTTILKEEDLRRYLQQYTMLYLKPVNGKAGIGFMKIEKKENHFYLTYQTRQMTYHQSFRNFQSLWQKVHSLAKNKKYIIQQGIFLNTYQQQPYDLRVLVQKNGKNQWKVTGIGVRVAGEQSITTHVPQGGYIQSVDQVFKETFKDDQQSNEWKEKTTMLAVKIAEHIESKIKHPLGEMSMDLGIDKNGNLWFFEANAKPMEFDEPNIRETSLLRLIQYFRYLSGFVPKGGKV</sequence>
<dbReference type="InterPro" id="IPR026838">
    <property type="entry name" value="YheC/D"/>
</dbReference>
<dbReference type="Pfam" id="PF14398">
    <property type="entry name" value="ATPgrasp_YheCD"/>
    <property type="match status" value="1"/>
</dbReference>
<gene>
    <name evidence="1" type="ORF">EDD72_104153</name>
</gene>
<dbReference type="SUPFAM" id="SSF56059">
    <property type="entry name" value="Glutathione synthetase ATP-binding domain-like"/>
    <property type="match status" value="1"/>
</dbReference>
<organism evidence="1 2">
    <name type="scientific">Tepidibacillus fermentans</name>
    <dbReference type="NCBI Taxonomy" id="1281767"/>
    <lineage>
        <taxon>Bacteria</taxon>
        <taxon>Bacillati</taxon>
        <taxon>Bacillota</taxon>
        <taxon>Bacilli</taxon>
        <taxon>Bacillales</taxon>
        <taxon>Bacillaceae</taxon>
        <taxon>Tepidibacillus</taxon>
    </lineage>
</organism>
<evidence type="ECO:0000313" key="1">
    <source>
        <dbReference type="EMBL" id="TCS83598.1"/>
    </source>
</evidence>
<dbReference type="EMBL" id="SMAB01000004">
    <property type="protein sequence ID" value="TCS83598.1"/>
    <property type="molecule type" value="Genomic_DNA"/>
</dbReference>
<dbReference type="Proteomes" id="UP000295788">
    <property type="component" value="Unassembled WGS sequence"/>
</dbReference>
<proteinExistence type="predicted"/>
<dbReference type="RefSeq" id="WP_132767561.1">
    <property type="nucleotide sequence ID" value="NZ_SMAB01000004.1"/>
</dbReference>
<protein>
    <submittedName>
        <fullName evidence="1">YheC/D-like protein</fullName>
    </submittedName>
</protein>
<reference evidence="1 2" key="1">
    <citation type="submission" date="2019-03" db="EMBL/GenBank/DDBJ databases">
        <title>Genomic Encyclopedia of Type Strains, Phase IV (KMG-IV): sequencing the most valuable type-strain genomes for metagenomic binning, comparative biology and taxonomic classification.</title>
        <authorList>
            <person name="Goeker M."/>
        </authorList>
    </citation>
    <scope>NUCLEOTIDE SEQUENCE [LARGE SCALE GENOMIC DNA]</scope>
    <source>
        <strain evidence="1 2">DSM 23802</strain>
    </source>
</reference>
<dbReference type="OrthoDB" id="7869153at2"/>
<dbReference type="AlphaFoldDB" id="A0A4R3KK71"/>